<name>A0ABV6H7L7_9ACTN</name>
<evidence type="ECO:0000256" key="1">
    <source>
        <dbReference type="SAM" id="Phobius"/>
    </source>
</evidence>
<comment type="caution">
    <text evidence="2">The sequence shown here is derived from an EMBL/GenBank/DDBJ whole genome shotgun (WGS) entry which is preliminary data.</text>
</comment>
<sequence>MIDTLLEALSTTPVACIVTAVSALTMLLVSAASLVHLWRNRDHAPPLSTAPESTHTGMELR</sequence>
<keyword evidence="1" id="KW-1133">Transmembrane helix</keyword>
<feature type="transmembrane region" description="Helical" evidence="1">
    <location>
        <begin position="12"/>
        <end position="38"/>
    </location>
</feature>
<dbReference type="RefSeq" id="WP_382363052.1">
    <property type="nucleotide sequence ID" value="NZ_JBHLWV010000018.1"/>
</dbReference>
<keyword evidence="1" id="KW-0472">Membrane</keyword>
<dbReference type="EMBL" id="JBHLWV010000018">
    <property type="protein sequence ID" value="MFC0314868.1"/>
    <property type="molecule type" value="Genomic_DNA"/>
</dbReference>
<gene>
    <name evidence="2" type="ORF">ACFFJD_08395</name>
</gene>
<protein>
    <submittedName>
        <fullName evidence="2">Uncharacterized protein</fullName>
    </submittedName>
</protein>
<dbReference type="Proteomes" id="UP001589783">
    <property type="component" value="Unassembled WGS sequence"/>
</dbReference>
<keyword evidence="1" id="KW-0812">Transmembrane</keyword>
<proteinExistence type="predicted"/>
<keyword evidence="3" id="KW-1185">Reference proteome</keyword>
<reference evidence="2 3" key="1">
    <citation type="submission" date="2024-09" db="EMBL/GenBank/DDBJ databases">
        <authorList>
            <person name="Sun Q."/>
            <person name="Mori K."/>
        </authorList>
    </citation>
    <scope>NUCLEOTIDE SEQUENCE [LARGE SCALE GENOMIC DNA]</scope>
    <source>
        <strain evidence="2 3">CCM 7957</strain>
    </source>
</reference>
<organism evidence="2 3">
    <name type="scientific">Gordonia phosphorivorans</name>
    <dbReference type="NCBI Taxonomy" id="1056982"/>
    <lineage>
        <taxon>Bacteria</taxon>
        <taxon>Bacillati</taxon>
        <taxon>Actinomycetota</taxon>
        <taxon>Actinomycetes</taxon>
        <taxon>Mycobacteriales</taxon>
        <taxon>Gordoniaceae</taxon>
        <taxon>Gordonia</taxon>
    </lineage>
</organism>
<accession>A0ABV6H7L7</accession>
<evidence type="ECO:0000313" key="3">
    <source>
        <dbReference type="Proteomes" id="UP001589783"/>
    </source>
</evidence>
<evidence type="ECO:0000313" key="2">
    <source>
        <dbReference type="EMBL" id="MFC0314868.1"/>
    </source>
</evidence>